<evidence type="ECO:0000313" key="9">
    <source>
        <dbReference type="Proteomes" id="UP000788153"/>
    </source>
</evidence>
<feature type="transmembrane region" description="Helical" evidence="6">
    <location>
        <begin position="92"/>
        <end position="114"/>
    </location>
</feature>
<feature type="transmembrane region" description="Helical" evidence="6">
    <location>
        <begin position="120"/>
        <end position="142"/>
    </location>
</feature>
<dbReference type="Gene3D" id="1.20.81.30">
    <property type="entry name" value="Type II secretion system (T2SS), domain F"/>
    <property type="match status" value="1"/>
</dbReference>
<feature type="transmembrane region" description="Helical" evidence="6">
    <location>
        <begin position="265"/>
        <end position="285"/>
    </location>
</feature>
<dbReference type="PANTHER" id="PTHR35007">
    <property type="entry name" value="INTEGRAL MEMBRANE PROTEIN-RELATED"/>
    <property type="match status" value="1"/>
</dbReference>
<evidence type="ECO:0000256" key="6">
    <source>
        <dbReference type="SAM" id="Phobius"/>
    </source>
</evidence>
<accession>A0ABX0TZ26</accession>
<dbReference type="EMBL" id="JAASQP010000001">
    <property type="protein sequence ID" value="NIJ22746.1"/>
    <property type="molecule type" value="Genomic_DNA"/>
</dbReference>
<evidence type="ECO:0000256" key="4">
    <source>
        <dbReference type="ARBA" id="ARBA00022989"/>
    </source>
</evidence>
<dbReference type="RefSeq" id="WP_140047960.1">
    <property type="nucleotide sequence ID" value="NZ_BAAAEV010000001.1"/>
</dbReference>
<feature type="transmembrane region" description="Helical" evidence="6">
    <location>
        <begin position="6"/>
        <end position="26"/>
    </location>
</feature>
<organism evidence="8 9">
    <name type="scientific">Sphingomonas japonica</name>
    <dbReference type="NCBI Taxonomy" id="511662"/>
    <lineage>
        <taxon>Bacteria</taxon>
        <taxon>Pseudomonadati</taxon>
        <taxon>Pseudomonadota</taxon>
        <taxon>Alphaproteobacteria</taxon>
        <taxon>Sphingomonadales</taxon>
        <taxon>Sphingomonadaceae</taxon>
        <taxon>Sphingomonas</taxon>
    </lineage>
</organism>
<feature type="transmembrane region" description="Helical" evidence="6">
    <location>
        <begin position="297"/>
        <end position="316"/>
    </location>
</feature>
<feature type="domain" description="Type II secretion system protein GspF" evidence="7">
    <location>
        <begin position="157"/>
        <end position="281"/>
    </location>
</feature>
<name>A0ABX0TZ26_9SPHN</name>
<dbReference type="Proteomes" id="UP000788153">
    <property type="component" value="Unassembled WGS sequence"/>
</dbReference>
<dbReference type="Pfam" id="PF00482">
    <property type="entry name" value="T2SSF"/>
    <property type="match status" value="1"/>
</dbReference>
<evidence type="ECO:0000256" key="5">
    <source>
        <dbReference type="ARBA" id="ARBA00023136"/>
    </source>
</evidence>
<reference evidence="8 9" key="1">
    <citation type="submission" date="2020-03" db="EMBL/GenBank/DDBJ databases">
        <title>Genomic Encyclopedia of Type Strains, Phase IV (KMG-IV): sequencing the most valuable type-strain genomes for metagenomic binning, comparative biology and taxonomic classification.</title>
        <authorList>
            <person name="Goeker M."/>
        </authorList>
    </citation>
    <scope>NUCLEOTIDE SEQUENCE [LARGE SCALE GENOMIC DNA]</scope>
    <source>
        <strain evidence="8 9">DSM 22753</strain>
    </source>
</reference>
<keyword evidence="9" id="KW-1185">Reference proteome</keyword>
<dbReference type="InterPro" id="IPR042094">
    <property type="entry name" value="T2SS_GspF_sf"/>
</dbReference>
<keyword evidence="4 6" id="KW-1133">Transmembrane helix</keyword>
<comment type="caution">
    <text evidence="8">The sequence shown here is derived from an EMBL/GenBank/DDBJ whole genome shotgun (WGS) entry which is preliminary data.</text>
</comment>
<evidence type="ECO:0000313" key="8">
    <source>
        <dbReference type="EMBL" id="NIJ22746.1"/>
    </source>
</evidence>
<protein>
    <submittedName>
        <fullName evidence="8">Tight adherence protein B</fullName>
    </submittedName>
</protein>
<evidence type="ECO:0000259" key="7">
    <source>
        <dbReference type="Pfam" id="PF00482"/>
    </source>
</evidence>
<evidence type="ECO:0000256" key="3">
    <source>
        <dbReference type="ARBA" id="ARBA00022692"/>
    </source>
</evidence>
<keyword evidence="5 6" id="KW-0472">Membrane</keyword>
<gene>
    <name evidence="8" type="ORF">FHT01_000288</name>
</gene>
<comment type="subcellular location">
    <subcellularLocation>
        <location evidence="1">Cell membrane</location>
        <topology evidence="1">Multi-pass membrane protein</topology>
    </subcellularLocation>
</comment>
<evidence type="ECO:0000256" key="2">
    <source>
        <dbReference type="ARBA" id="ARBA00022475"/>
    </source>
</evidence>
<proteinExistence type="predicted"/>
<keyword evidence="3 6" id="KW-0812">Transmembrane</keyword>
<dbReference type="PANTHER" id="PTHR35007:SF1">
    <property type="entry name" value="PILUS ASSEMBLY PROTEIN"/>
    <property type="match status" value="1"/>
</dbReference>
<evidence type="ECO:0000256" key="1">
    <source>
        <dbReference type="ARBA" id="ARBA00004651"/>
    </source>
</evidence>
<keyword evidence="2" id="KW-1003">Cell membrane</keyword>
<sequence length="324" mass="35507">MELLPILAIAFGAFCVLGMMVFAFAGPSPARAGTRRLTAVRARHSASSDIVAEAQLRRISTNRNTKMDDAATRFLPNPALLKKRLAMTGKSWTMGQYLMASVGLFVVAAMLLWLRGAPVLLAATLGLFVGAGLPHFVVGWNIKRRITQFNTKFPDAIELLVRGLRSGLPITETIGVVGHEVKGPVGEEFRAIADKMKIGRTMDAALQETADRLGTAEFQFFVITIAIQRETGGNLAETLANLADVLRKRMQMKLKIKAMSSESKASAYIIGSLPFIVFGIIWYISGDYMQNFFIDERLIIAGLGGLVWMSIGAFIMSRMINFEI</sequence>
<dbReference type="InterPro" id="IPR018076">
    <property type="entry name" value="T2SS_GspF_dom"/>
</dbReference>